<feature type="domain" description="Bacterial sugar transferase" evidence="8">
    <location>
        <begin position="254"/>
        <end position="437"/>
    </location>
</feature>
<dbReference type="PANTHER" id="PTHR30576">
    <property type="entry name" value="COLANIC BIOSYNTHESIS UDP-GLUCOSE LIPID CARRIER TRANSFERASE"/>
    <property type="match status" value="1"/>
</dbReference>
<feature type="transmembrane region" description="Helical" evidence="7">
    <location>
        <begin position="109"/>
        <end position="131"/>
    </location>
</feature>
<dbReference type="InterPro" id="IPR003362">
    <property type="entry name" value="Bact_transf"/>
</dbReference>
<evidence type="ECO:0000256" key="6">
    <source>
        <dbReference type="ARBA" id="ARBA00023136"/>
    </source>
</evidence>
<dbReference type="AlphaFoldDB" id="A0A1G2E2S1"/>
<evidence type="ECO:0000313" key="9">
    <source>
        <dbReference type="EMBL" id="OGZ20035.1"/>
    </source>
</evidence>
<keyword evidence="4 7" id="KW-0812">Transmembrane</keyword>
<name>A0A1G2E2S1_9BACT</name>
<dbReference type="GO" id="GO:0016020">
    <property type="term" value="C:membrane"/>
    <property type="evidence" value="ECO:0007669"/>
    <property type="project" value="UniProtKB-SubCell"/>
</dbReference>
<dbReference type="NCBIfam" id="TIGR03025">
    <property type="entry name" value="EPS_sugtrans"/>
    <property type="match status" value="1"/>
</dbReference>
<feature type="transmembrane region" description="Helical" evidence="7">
    <location>
        <begin position="256"/>
        <end position="280"/>
    </location>
</feature>
<feature type="transmembrane region" description="Helical" evidence="7">
    <location>
        <begin position="12"/>
        <end position="34"/>
    </location>
</feature>
<evidence type="ECO:0000256" key="7">
    <source>
        <dbReference type="SAM" id="Phobius"/>
    </source>
</evidence>
<evidence type="ECO:0000256" key="4">
    <source>
        <dbReference type="ARBA" id="ARBA00022692"/>
    </source>
</evidence>
<proteinExistence type="inferred from homology"/>
<comment type="caution">
    <text evidence="9">The sequence shown here is derived from an EMBL/GenBank/DDBJ whole genome shotgun (WGS) entry which is preliminary data.</text>
</comment>
<dbReference type="PANTHER" id="PTHR30576:SF0">
    <property type="entry name" value="UNDECAPRENYL-PHOSPHATE N-ACETYLGALACTOSAMINYL 1-PHOSPHATE TRANSFERASE-RELATED"/>
    <property type="match status" value="1"/>
</dbReference>
<evidence type="ECO:0000256" key="2">
    <source>
        <dbReference type="ARBA" id="ARBA00006464"/>
    </source>
</evidence>
<comment type="subcellular location">
    <subcellularLocation>
        <location evidence="1">Membrane</location>
        <topology evidence="1">Multi-pass membrane protein</topology>
    </subcellularLocation>
</comment>
<accession>A0A1G2E2S1</accession>
<comment type="similarity">
    <text evidence="2">Belongs to the bacterial sugar transferase family.</text>
</comment>
<organism evidence="9 10">
    <name type="scientific">Candidatus Nealsonbacteria bacterium RIFCSPHIGHO2_01_FULL_43_31</name>
    <dbReference type="NCBI Taxonomy" id="1801665"/>
    <lineage>
        <taxon>Bacteria</taxon>
        <taxon>Candidatus Nealsoniibacteriota</taxon>
    </lineage>
</organism>
<protein>
    <recommendedName>
        <fullName evidence="8">Bacterial sugar transferase domain-containing protein</fullName>
    </recommendedName>
</protein>
<evidence type="ECO:0000256" key="5">
    <source>
        <dbReference type="ARBA" id="ARBA00022989"/>
    </source>
</evidence>
<sequence>MLNTLNLRKFLLFWGDVACLYLSLLITVFLSYGGGFDSRFFYLHVLPFSILYFCWLTIFYIFGFYDLKIIRVGTLFYNKIVWAMLTGLGLGIVFFYLIPFFGITPKTNLILDVLIFGILLLAWRKLFYLLFSYRFSSRVAIIGEGALGQELTKEIMARPYLGYKLITLNTNQDLLPQIQSQDNKIDILIIPNELTSNSWLVKNLYQSLPARINFMNWARAYEMICEKIPVSFVTQTWFLENLKEGEKEFYDKTKQILDVILAGILLIATLPFWLFIALAIKIGDGGPVLYRQERIGKDGKPFFLFKFRSMKVGAEEKTGPVWAKEEDPRVTGIGKWLRRLHLDELPQMINVFKQEISLVGPRPERPEFVEKLEKEIPHYHIRHLIKPGFSGWAQIKFRYGRSVMDSQEKFQYDLYYLKNRSLILDLGILLKTFRLFFRK</sequence>
<feature type="transmembrane region" description="Helical" evidence="7">
    <location>
        <begin position="82"/>
        <end position="103"/>
    </location>
</feature>
<evidence type="ECO:0000313" key="10">
    <source>
        <dbReference type="Proteomes" id="UP000178721"/>
    </source>
</evidence>
<feature type="transmembrane region" description="Helical" evidence="7">
    <location>
        <begin position="40"/>
        <end position="62"/>
    </location>
</feature>
<keyword evidence="3" id="KW-0808">Transferase</keyword>
<dbReference type="Pfam" id="PF02397">
    <property type="entry name" value="Bac_transf"/>
    <property type="match status" value="1"/>
</dbReference>
<evidence type="ECO:0000256" key="3">
    <source>
        <dbReference type="ARBA" id="ARBA00022679"/>
    </source>
</evidence>
<dbReference type="InterPro" id="IPR017475">
    <property type="entry name" value="EPS_sugar_tfrase"/>
</dbReference>
<keyword evidence="6 7" id="KW-0472">Membrane</keyword>
<dbReference type="EMBL" id="MHMA01000029">
    <property type="protein sequence ID" value="OGZ20035.1"/>
    <property type="molecule type" value="Genomic_DNA"/>
</dbReference>
<dbReference type="Proteomes" id="UP000178721">
    <property type="component" value="Unassembled WGS sequence"/>
</dbReference>
<evidence type="ECO:0000259" key="8">
    <source>
        <dbReference type="Pfam" id="PF02397"/>
    </source>
</evidence>
<reference evidence="9 10" key="1">
    <citation type="journal article" date="2016" name="Nat. Commun.">
        <title>Thousands of microbial genomes shed light on interconnected biogeochemical processes in an aquifer system.</title>
        <authorList>
            <person name="Anantharaman K."/>
            <person name="Brown C.T."/>
            <person name="Hug L.A."/>
            <person name="Sharon I."/>
            <person name="Castelle C.J."/>
            <person name="Probst A.J."/>
            <person name="Thomas B.C."/>
            <person name="Singh A."/>
            <person name="Wilkins M.J."/>
            <person name="Karaoz U."/>
            <person name="Brodie E.L."/>
            <person name="Williams K.H."/>
            <person name="Hubbard S.S."/>
            <person name="Banfield J.F."/>
        </authorList>
    </citation>
    <scope>NUCLEOTIDE SEQUENCE [LARGE SCALE GENOMIC DNA]</scope>
</reference>
<gene>
    <name evidence="9" type="ORF">A2654_02360</name>
</gene>
<keyword evidence="5 7" id="KW-1133">Transmembrane helix</keyword>
<dbReference type="GO" id="GO:0016780">
    <property type="term" value="F:phosphotransferase activity, for other substituted phosphate groups"/>
    <property type="evidence" value="ECO:0007669"/>
    <property type="project" value="TreeGrafter"/>
</dbReference>
<evidence type="ECO:0000256" key="1">
    <source>
        <dbReference type="ARBA" id="ARBA00004141"/>
    </source>
</evidence>